<gene>
    <name evidence="1" type="ORF">IAB78_05795</name>
</gene>
<evidence type="ECO:0000313" key="1">
    <source>
        <dbReference type="EMBL" id="MBO8485918.1"/>
    </source>
</evidence>
<dbReference type="Proteomes" id="UP000823750">
    <property type="component" value="Unassembled WGS sequence"/>
</dbReference>
<reference evidence="1" key="2">
    <citation type="journal article" date="2021" name="PeerJ">
        <title>Extensive microbial diversity within the chicken gut microbiome revealed by metagenomics and culture.</title>
        <authorList>
            <person name="Gilroy R."/>
            <person name="Ravi A."/>
            <person name="Getino M."/>
            <person name="Pursley I."/>
            <person name="Horton D.L."/>
            <person name="Alikhan N.F."/>
            <person name="Baker D."/>
            <person name="Gharbi K."/>
            <person name="Hall N."/>
            <person name="Watson M."/>
            <person name="Adriaenssens E.M."/>
            <person name="Foster-Nyarko E."/>
            <person name="Jarju S."/>
            <person name="Secka A."/>
            <person name="Antonio M."/>
            <person name="Oren A."/>
            <person name="Chaudhuri R.R."/>
            <person name="La Ragione R."/>
            <person name="Hildebrand F."/>
            <person name="Pallen M.J."/>
        </authorList>
    </citation>
    <scope>NUCLEOTIDE SEQUENCE</scope>
    <source>
        <strain evidence="1">B2-16538</strain>
    </source>
</reference>
<accession>A0A9D9J2I2</accession>
<reference evidence="1" key="1">
    <citation type="submission" date="2020-10" db="EMBL/GenBank/DDBJ databases">
        <authorList>
            <person name="Gilroy R."/>
        </authorList>
    </citation>
    <scope>NUCLEOTIDE SEQUENCE</scope>
    <source>
        <strain evidence="1">B2-16538</strain>
    </source>
</reference>
<feature type="non-terminal residue" evidence="1">
    <location>
        <position position="1"/>
    </location>
</feature>
<evidence type="ECO:0000313" key="2">
    <source>
        <dbReference type="Proteomes" id="UP000823750"/>
    </source>
</evidence>
<dbReference type="AlphaFoldDB" id="A0A9D9J2I2"/>
<name>A0A9D9J2I2_9BACT</name>
<comment type="caution">
    <text evidence="1">The sequence shown here is derived from an EMBL/GenBank/DDBJ whole genome shotgun (WGS) entry which is preliminary data.</text>
</comment>
<organism evidence="1 2">
    <name type="scientific">Candidatus Cryptobacteroides excrementavium</name>
    <dbReference type="NCBI Taxonomy" id="2840759"/>
    <lineage>
        <taxon>Bacteria</taxon>
        <taxon>Pseudomonadati</taxon>
        <taxon>Bacteroidota</taxon>
        <taxon>Bacteroidia</taxon>
        <taxon>Bacteroidales</taxon>
        <taxon>Candidatus Cryptobacteroides</taxon>
    </lineage>
</organism>
<dbReference type="EMBL" id="JADILX010000087">
    <property type="protein sequence ID" value="MBO8485918.1"/>
    <property type="molecule type" value="Genomic_DNA"/>
</dbReference>
<proteinExistence type="predicted"/>
<sequence>TDLKYGLPEKESAVVFVSPPASGKDAEGPEHHVSAILGVRTDESVKVSVSTENIIVIKTGRNLQPPE</sequence>
<protein>
    <submittedName>
        <fullName evidence="1">Uncharacterized protein</fullName>
    </submittedName>
</protein>